<keyword evidence="2" id="KW-1185">Reference proteome</keyword>
<dbReference type="HOGENOM" id="CLU_1630155_0_0_1"/>
<comment type="caution">
    <text evidence="1">The sequence shown here is derived from an EMBL/GenBank/DDBJ whole genome shotgun (WGS) entry which is preliminary data.</text>
</comment>
<evidence type="ECO:0000313" key="1">
    <source>
        <dbReference type="EMBL" id="KAE8301363.1"/>
    </source>
</evidence>
<dbReference type="Proteomes" id="UP000001548">
    <property type="component" value="Unassembled WGS sequence"/>
</dbReference>
<dbReference type="GeneID" id="5700825"/>
<dbReference type="EMBL" id="AACB03000005">
    <property type="protein sequence ID" value="KAE8301363.1"/>
    <property type="molecule type" value="Genomic_DNA"/>
</dbReference>
<protein>
    <submittedName>
        <fullName evidence="1">Uncharacterized protein</fullName>
    </submittedName>
</protein>
<accession>A8BCJ1</accession>
<name>A8BCJ1_GIAIC</name>
<dbReference type="OMA" id="GFHSPTW"/>
<reference evidence="1 2" key="1">
    <citation type="journal article" date="2007" name="Science">
        <title>Genomic minimalism in the early diverging intestinal parasite Giardia lamblia.</title>
        <authorList>
            <person name="Morrison H.G."/>
            <person name="McArthur A.G."/>
            <person name="Gillin F.D."/>
            <person name="Aley S.B."/>
            <person name="Adam R.D."/>
            <person name="Olsen G.J."/>
            <person name="Best A.A."/>
            <person name="Cande W.Z."/>
            <person name="Chen F."/>
            <person name="Cipriano M.J."/>
            <person name="Davids B.J."/>
            <person name="Dawson S.C."/>
            <person name="Elmendorf H.G."/>
            <person name="Hehl A.B."/>
            <person name="Holder M.E."/>
            <person name="Huse S.M."/>
            <person name="Kim U.U."/>
            <person name="Lasek-Nesselquist E."/>
            <person name="Manning G."/>
            <person name="Nigam A."/>
            <person name="Nixon J.E."/>
            <person name="Palm D."/>
            <person name="Passamaneck N.E."/>
            <person name="Prabhu A."/>
            <person name="Reich C.I."/>
            <person name="Reiner D.S."/>
            <person name="Samuelson J."/>
            <person name="Svard S.G."/>
            <person name="Sogin M.L."/>
        </authorList>
    </citation>
    <scope>NUCLEOTIDE SEQUENCE [LARGE SCALE GENOMIC DNA]</scope>
    <source>
        <strain evidence="1 2">WB C6</strain>
    </source>
</reference>
<evidence type="ECO:0000313" key="2">
    <source>
        <dbReference type="Proteomes" id="UP000001548"/>
    </source>
</evidence>
<gene>
    <name evidence="1" type="ORF">GL50803_008958</name>
</gene>
<dbReference type="KEGG" id="gla:GL50803_008958"/>
<sequence length="163" mass="17795">MKSRACSPASDLNGCLQDENQSLSTLGHRTLSSSKIINWWRYATVTGAFNSACATVTEALRPQDKPQAHYKGTIPEAKRSSSSFGFHSPTWGSPAVKHCIEQRTRKLLDVKIPHMGHAQASNSAAGGRTQSSFEVWASASNVWDSVRRVLRSSSVAPKQRSSH</sequence>
<proteinExistence type="predicted"/>
<dbReference type="AlphaFoldDB" id="A8BCJ1"/>
<organism evidence="1 2">
    <name type="scientific">Giardia intestinalis (strain ATCC 50803 / WB clone C6)</name>
    <name type="common">Giardia lamblia</name>
    <dbReference type="NCBI Taxonomy" id="184922"/>
    <lineage>
        <taxon>Eukaryota</taxon>
        <taxon>Metamonada</taxon>
        <taxon>Diplomonadida</taxon>
        <taxon>Hexamitidae</taxon>
        <taxon>Giardiinae</taxon>
        <taxon>Giardia</taxon>
    </lineage>
</organism>
<dbReference type="VEuPathDB" id="GiardiaDB:GL50803_8958"/>
<dbReference type="RefSeq" id="XP_001707916.1">
    <property type="nucleotide sequence ID" value="XM_001707864.1"/>
</dbReference>